<accession>A0AAN6EUN5</accession>
<dbReference type="Proteomes" id="UP001161757">
    <property type="component" value="Unassembled WGS sequence"/>
</dbReference>
<name>A0AAN6EUN5_EXODE</name>
<evidence type="ECO:0000313" key="2">
    <source>
        <dbReference type="Proteomes" id="UP001161757"/>
    </source>
</evidence>
<protein>
    <submittedName>
        <fullName evidence="1">Uncharacterized protein</fullName>
    </submittedName>
</protein>
<dbReference type="AlphaFoldDB" id="A0AAN6EUN5"/>
<comment type="caution">
    <text evidence="1">The sequence shown here is derived from an EMBL/GenBank/DDBJ whole genome shotgun (WGS) entry which is preliminary data.</text>
</comment>
<sequence>MPCSFIAIHSRLRNEVRDGRDGFLRCIRPLPNLKLSAEAAFPILRSTQRKHPLQIVKLDKGPCEQEEGLLKSRKAKGCRLDNFHTTDSANRSDLVVSESIVSSGYENICTNLAEALQTRPMPVEANKESTTIPVGGGEYPKGENLNQFRAPTIHSLPRHFSTNEWLKLKMPRQSLNKMAIRPSFGLGYLE</sequence>
<organism evidence="1 2">
    <name type="scientific">Exophiala dermatitidis</name>
    <name type="common">Black yeast-like fungus</name>
    <name type="synonym">Wangiella dermatitidis</name>
    <dbReference type="NCBI Taxonomy" id="5970"/>
    <lineage>
        <taxon>Eukaryota</taxon>
        <taxon>Fungi</taxon>
        <taxon>Dikarya</taxon>
        <taxon>Ascomycota</taxon>
        <taxon>Pezizomycotina</taxon>
        <taxon>Eurotiomycetes</taxon>
        <taxon>Chaetothyriomycetidae</taxon>
        <taxon>Chaetothyriales</taxon>
        <taxon>Herpotrichiellaceae</taxon>
        <taxon>Exophiala</taxon>
    </lineage>
</organism>
<evidence type="ECO:0000313" key="1">
    <source>
        <dbReference type="EMBL" id="KAJ8991384.1"/>
    </source>
</evidence>
<dbReference type="EMBL" id="JAJGCB010000008">
    <property type="protein sequence ID" value="KAJ8991384.1"/>
    <property type="molecule type" value="Genomic_DNA"/>
</dbReference>
<proteinExistence type="predicted"/>
<gene>
    <name evidence="1" type="ORF">HRR80_004724</name>
</gene>
<reference evidence="1" key="1">
    <citation type="submission" date="2023-01" db="EMBL/GenBank/DDBJ databases">
        <title>Exophiala dermititidis isolated from Cystic Fibrosis Patient.</title>
        <authorList>
            <person name="Kurbessoian T."/>
            <person name="Crocker A."/>
            <person name="Murante D."/>
            <person name="Hogan D.A."/>
            <person name="Stajich J.E."/>
        </authorList>
    </citation>
    <scope>NUCLEOTIDE SEQUENCE</scope>
    <source>
        <strain evidence="1">Ex8</strain>
    </source>
</reference>